<protein>
    <submittedName>
        <fullName evidence="1">Uncharacterized protein</fullName>
    </submittedName>
</protein>
<dbReference type="Proteomes" id="UP000606974">
    <property type="component" value="Unassembled WGS sequence"/>
</dbReference>
<dbReference type="Gene3D" id="2.60.40.2970">
    <property type="match status" value="1"/>
</dbReference>
<dbReference type="OrthoDB" id="4664297at2759"/>
<sequence>MYLSSLLIVTITPVNPLLSASDIPTLHATVQNTAQHPLTILTYNSLLDNAAGVLGIIHATDTSTGEEVPSDVVQFQRVWPPPKDAFVELAPDSQIEVDIPLRTHKLEAGKKYDVVAKWTWQGLWEGSVDAAMQMLSTGGTAAEAGDGPTAEVKMDGVFEVKAP</sequence>
<accession>A0A8H7AQR8</accession>
<evidence type="ECO:0000313" key="2">
    <source>
        <dbReference type="Proteomes" id="UP000606974"/>
    </source>
</evidence>
<gene>
    <name evidence="1" type="ORF">GJ744_007801</name>
</gene>
<proteinExistence type="predicted"/>
<organism evidence="1 2">
    <name type="scientific">Endocarpon pusillum</name>
    <dbReference type="NCBI Taxonomy" id="364733"/>
    <lineage>
        <taxon>Eukaryota</taxon>
        <taxon>Fungi</taxon>
        <taxon>Dikarya</taxon>
        <taxon>Ascomycota</taxon>
        <taxon>Pezizomycotina</taxon>
        <taxon>Eurotiomycetes</taxon>
        <taxon>Chaetothyriomycetidae</taxon>
        <taxon>Verrucariales</taxon>
        <taxon>Verrucariaceae</taxon>
        <taxon>Endocarpon</taxon>
    </lineage>
</organism>
<evidence type="ECO:0000313" key="1">
    <source>
        <dbReference type="EMBL" id="KAF7513750.1"/>
    </source>
</evidence>
<reference evidence="1" key="1">
    <citation type="submission" date="2020-02" db="EMBL/GenBank/DDBJ databases">
        <authorList>
            <person name="Palmer J.M."/>
        </authorList>
    </citation>
    <scope>NUCLEOTIDE SEQUENCE</scope>
    <source>
        <strain evidence="1">EPUS1.4</strain>
        <tissue evidence="1">Thallus</tissue>
    </source>
</reference>
<comment type="caution">
    <text evidence="1">The sequence shown here is derived from an EMBL/GenBank/DDBJ whole genome shotgun (WGS) entry which is preliminary data.</text>
</comment>
<dbReference type="EMBL" id="JAACFV010000004">
    <property type="protein sequence ID" value="KAF7513750.1"/>
    <property type="molecule type" value="Genomic_DNA"/>
</dbReference>
<dbReference type="AlphaFoldDB" id="A0A8H7AQR8"/>
<name>A0A8H7AQR8_9EURO</name>
<keyword evidence="2" id="KW-1185">Reference proteome</keyword>